<evidence type="ECO:0000256" key="6">
    <source>
        <dbReference type="RuleBase" id="RU004355"/>
    </source>
</evidence>
<protein>
    <recommendedName>
        <fullName evidence="5">Exodeoxyribonuclease 7 large subunit</fullName>
        <ecNumber evidence="5">3.1.11.6</ecNumber>
    </recommendedName>
    <alternativeName>
        <fullName evidence="5">Exodeoxyribonuclease VII large subunit</fullName>
        <shortName evidence="5">Exonuclease VII large subunit</shortName>
    </alternativeName>
</protein>
<dbReference type="HAMAP" id="MF_00378">
    <property type="entry name" value="Exonuc_7_L"/>
    <property type="match status" value="1"/>
</dbReference>
<proteinExistence type="inferred from homology"/>
<evidence type="ECO:0000313" key="11">
    <source>
        <dbReference type="Proteomes" id="UP000245938"/>
    </source>
</evidence>
<evidence type="ECO:0000313" key="10">
    <source>
        <dbReference type="EMBL" id="PWI25506.1"/>
    </source>
</evidence>
<dbReference type="Pfam" id="PF13742">
    <property type="entry name" value="tRNA_anti_2"/>
    <property type="match status" value="1"/>
</dbReference>
<comment type="function">
    <text evidence="5">Bidirectionally degrades single-stranded DNA into large acid-insoluble oligonucleotides, which are then degraded further into small acid-soluble oligonucleotides.</text>
</comment>
<dbReference type="Proteomes" id="UP000245938">
    <property type="component" value="Unassembled WGS sequence"/>
</dbReference>
<gene>
    <name evidence="5" type="primary">xseA</name>
    <name evidence="10" type="ORF">DEX24_07820</name>
</gene>
<dbReference type="CDD" id="cd04489">
    <property type="entry name" value="ExoVII_LU_OBF"/>
    <property type="match status" value="1"/>
</dbReference>
<dbReference type="PANTHER" id="PTHR30008">
    <property type="entry name" value="EXODEOXYRIBONUCLEASE 7 LARGE SUBUNIT"/>
    <property type="match status" value="1"/>
</dbReference>
<organism evidence="10 11">
    <name type="scientific">Kurthia sibirica</name>
    <dbReference type="NCBI Taxonomy" id="202750"/>
    <lineage>
        <taxon>Bacteria</taxon>
        <taxon>Bacillati</taxon>
        <taxon>Bacillota</taxon>
        <taxon>Bacilli</taxon>
        <taxon>Bacillales</taxon>
        <taxon>Caryophanaceae</taxon>
        <taxon>Kurthia</taxon>
    </lineage>
</organism>
<dbReference type="GO" id="GO:0005737">
    <property type="term" value="C:cytoplasm"/>
    <property type="evidence" value="ECO:0007669"/>
    <property type="project" value="UniProtKB-SubCell"/>
</dbReference>
<feature type="domain" description="OB-fold nucleic acid binding" evidence="9">
    <location>
        <begin position="6"/>
        <end position="101"/>
    </location>
</feature>
<comment type="catalytic activity">
    <reaction evidence="5 6">
        <text>Exonucleolytic cleavage in either 5'- to 3'- or 3'- to 5'-direction to yield nucleoside 5'-phosphates.</text>
        <dbReference type="EC" id="3.1.11.6"/>
    </reaction>
</comment>
<evidence type="ECO:0000256" key="1">
    <source>
        <dbReference type="ARBA" id="ARBA00022490"/>
    </source>
</evidence>
<dbReference type="InterPro" id="IPR025824">
    <property type="entry name" value="OB-fold_nuc-bd_dom"/>
</dbReference>
<comment type="subunit">
    <text evidence="5">Heterooligomer composed of large and small subunits.</text>
</comment>
<comment type="subcellular location">
    <subcellularLocation>
        <location evidence="5 6">Cytoplasm</location>
    </subcellularLocation>
</comment>
<keyword evidence="7" id="KW-0175">Coiled coil</keyword>
<dbReference type="PANTHER" id="PTHR30008:SF0">
    <property type="entry name" value="EXODEOXYRIBONUCLEASE 7 LARGE SUBUNIT"/>
    <property type="match status" value="1"/>
</dbReference>
<reference evidence="10 11" key="1">
    <citation type="submission" date="2018-05" db="EMBL/GenBank/DDBJ databases">
        <title>Kurthia sibirica genome sequence.</title>
        <authorList>
            <person name="Maclea K.S."/>
            <person name="Goen A.E."/>
        </authorList>
    </citation>
    <scope>NUCLEOTIDE SEQUENCE [LARGE SCALE GENOMIC DNA]</scope>
    <source>
        <strain evidence="10 11">ATCC 49154</strain>
    </source>
</reference>
<sequence>MSTNYLTVQALTKYIKRKFEADPHLRDVYVKGELSNVKVHNSGHIFFTLKDDRAQIQAIMYASSASTLPFKPESGMKVLLRGDTNVYESAGRYQLYVKDMQPDGLGSLHLAFEQLKKELQTRGLFKEEFKQPIIKYPRCIGVVTAQTGAAIRDILATLQSHYPLAKVIIFPALVQGKNAAASIVQAIHQANDHGEVDTLIVGRGGGSIEDLWAFNEELVAEAIFESRVPIISGVGHETDTTIADFVADMRAPTPTAAAKMAVPDQTDLMQKILSMQARIHQNTQALVKHERARLNRIRQAYPMVYPERLYRPFIDELLRLDDRLIRATNDVLQKNRSHLQQLANRLQNQCPLKEIQYELKIVERHNNALHHAMQQLLQQQKNRFVSTIRTLEALNPLAIMSRGYAIAYDDQEVIKTVDSMMVGQTLRLHFHDGQANVAVQSIDKAQEE</sequence>
<feature type="coiled-coil region" evidence="7">
    <location>
        <begin position="329"/>
        <end position="382"/>
    </location>
</feature>
<keyword evidence="1 5" id="KW-0963">Cytoplasm</keyword>
<evidence type="ECO:0000256" key="5">
    <source>
        <dbReference type="HAMAP-Rule" id="MF_00378"/>
    </source>
</evidence>
<comment type="similarity">
    <text evidence="5 6">Belongs to the XseA family.</text>
</comment>
<comment type="caution">
    <text evidence="10">The sequence shown here is derived from an EMBL/GenBank/DDBJ whole genome shotgun (WGS) entry which is preliminary data.</text>
</comment>
<dbReference type="GO" id="GO:0003676">
    <property type="term" value="F:nucleic acid binding"/>
    <property type="evidence" value="ECO:0007669"/>
    <property type="project" value="InterPro"/>
</dbReference>
<dbReference type="GO" id="GO:0009318">
    <property type="term" value="C:exodeoxyribonuclease VII complex"/>
    <property type="evidence" value="ECO:0007669"/>
    <property type="project" value="UniProtKB-UniRule"/>
</dbReference>
<evidence type="ECO:0000256" key="7">
    <source>
        <dbReference type="SAM" id="Coils"/>
    </source>
</evidence>
<dbReference type="EMBL" id="QFVR01000008">
    <property type="protein sequence ID" value="PWI25506.1"/>
    <property type="molecule type" value="Genomic_DNA"/>
</dbReference>
<dbReference type="InterPro" id="IPR020579">
    <property type="entry name" value="Exonuc_VII_lsu_C"/>
</dbReference>
<dbReference type="EC" id="3.1.11.6" evidence="5"/>
<dbReference type="InterPro" id="IPR003753">
    <property type="entry name" value="Exonuc_VII_L"/>
</dbReference>
<keyword evidence="3 5" id="KW-0378">Hydrolase</keyword>
<evidence type="ECO:0000259" key="8">
    <source>
        <dbReference type="Pfam" id="PF02601"/>
    </source>
</evidence>
<evidence type="ECO:0000256" key="4">
    <source>
        <dbReference type="ARBA" id="ARBA00022839"/>
    </source>
</evidence>
<dbReference type="Pfam" id="PF02601">
    <property type="entry name" value="Exonuc_VII_L"/>
    <property type="match status" value="1"/>
</dbReference>
<dbReference type="NCBIfam" id="TIGR00237">
    <property type="entry name" value="xseA"/>
    <property type="match status" value="1"/>
</dbReference>
<keyword evidence="4 5" id="KW-0269">Exonuclease</keyword>
<dbReference type="GO" id="GO:0008855">
    <property type="term" value="F:exodeoxyribonuclease VII activity"/>
    <property type="evidence" value="ECO:0007669"/>
    <property type="project" value="UniProtKB-UniRule"/>
</dbReference>
<evidence type="ECO:0000256" key="3">
    <source>
        <dbReference type="ARBA" id="ARBA00022801"/>
    </source>
</evidence>
<evidence type="ECO:0000256" key="2">
    <source>
        <dbReference type="ARBA" id="ARBA00022722"/>
    </source>
</evidence>
<dbReference type="OrthoDB" id="9802795at2"/>
<dbReference type="RefSeq" id="WP_109305865.1">
    <property type="nucleotide sequence ID" value="NZ_BJUF01000018.1"/>
</dbReference>
<keyword evidence="11" id="KW-1185">Reference proteome</keyword>
<evidence type="ECO:0000259" key="9">
    <source>
        <dbReference type="Pfam" id="PF13742"/>
    </source>
</evidence>
<accession>A0A2U3ALU8</accession>
<keyword evidence="2 5" id="KW-0540">Nuclease</keyword>
<dbReference type="AlphaFoldDB" id="A0A2U3ALU8"/>
<name>A0A2U3ALU8_9BACL</name>
<dbReference type="GO" id="GO:0006308">
    <property type="term" value="P:DNA catabolic process"/>
    <property type="evidence" value="ECO:0007669"/>
    <property type="project" value="UniProtKB-UniRule"/>
</dbReference>
<feature type="domain" description="Exonuclease VII large subunit C-terminal" evidence="8">
    <location>
        <begin position="124"/>
        <end position="437"/>
    </location>
</feature>